<feature type="compositionally biased region" description="Low complexity" evidence="1">
    <location>
        <begin position="320"/>
        <end position="338"/>
    </location>
</feature>
<feature type="compositionally biased region" description="Gly residues" evidence="1">
    <location>
        <begin position="308"/>
        <end position="317"/>
    </location>
</feature>
<feature type="region of interest" description="Disordered" evidence="1">
    <location>
        <begin position="297"/>
        <end position="338"/>
    </location>
</feature>
<accession>A0ABD2YFF4</accession>
<keyword evidence="3" id="KW-1185">Reference proteome</keyword>
<protein>
    <submittedName>
        <fullName evidence="2">Uncharacterized protein</fullName>
    </submittedName>
</protein>
<evidence type="ECO:0000313" key="2">
    <source>
        <dbReference type="EMBL" id="KAL3506113.1"/>
    </source>
</evidence>
<dbReference type="EMBL" id="JBJUIK010000013">
    <property type="protein sequence ID" value="KAL3506113.1"/>
    <property type="molecule type" value="Genomic_DNA"/>
</dbReference>
<organism evidence="2 3">
    <name type="scientific">Cinchona calisaya</name>
    <dbReference type="NCBI Taxonomy" id="153742"/>
    <lineage>
        <taxon>Eukaryota</taxon>
        <taxon>Viridiplantae</taxon>
        <taxon>Streptophyta</taxon>
        <taxon>Embryophyta</taxon>
        <taxon>Tracheophyta</taxon>
        <taxon>Spermatophyta</taxon>
        <taxon>Magnoliopsida</taxon>
        <taxon>eudicotyledons</taxon>
        <taxon>Gunneridae</taxon>
        <taxon>Pentapetalae</taxon>
        <taxon>asterids</taxon>
        <taxon>lamiids</taxon>
        <taxon>Gentianales</taxon>
        <taxon>Rubiaceae</taxon>
        <taxon>Cinchonoideae</taxon>
        <taxon>Cinchoneae</taxon>
        <taxon>Cinchona</taxon>
    </lineage>
</organism>
<dbReference type="Proteomes" id="UP001630127">
    <property type="component" value="Unassembled WGS sequence"/>
</dbReference>
<feature type="compositionally biased region" description="Polar residues" evidence="1">
    <location>
        <begin position="297"/>
        <end position="307"/>
    </location>
</feature>
<gene>
    <name evidence="2" type="ORF">ACH5RR_031495</name>
</gene>
<name>A0ABD2YFF4_9GENT</name>
<sequence>MKILTISFDNELHVLYLILYFKVELASAYDITLHHQKKQFRLSNIDPDHYSYINLLSDVCENALNRMSSGLNVMVALSRAIPDTIGRMSSDNDPDILKMFSLHRRSGCINAYVKLIKPNIDENNINRNRNNLGLNTNNGENNTRINGNKAGNMNILGGDGGNTNRVVRKKTKVNARKNTGISKRLGKTKEFTPIHNVEYIGNGNDIEGRLESITLTSEDTQQSVQVTQGIRGVMCNRTNFSSQRAEKIYGSPIASRLFGKDLAIIRDAIVKGVVKERKNLPATRNGVNLPDMEKTISANQGESPFGSNNGGKQGGSTTGSLASSYSRRAPAAPTSTIITADENYESEYAMF</sequence>
<evidence type="ECO:0000313" key="3">
    <source>
        <dbReference type="Proteomes" id="UP001630127"/>
    </source>
</evidence>
<evidence type="ECO:0000256" key="1">
    <source>
        <dbReference type="SAM" id="MobiDB-lite"/>
    </source>
</evidence>
<comment type="caution">
    <text evidence="2">The sequence shown here is derived from an EMBL/GenBank/DDBJ whole genome shotgun (WGS) entry which is preliminary data.</text>
</comment>
<dbReference type="AlphaFoldDB" id="A0ABD2YFF4"/>
<reference evidence="2 3" key="1">
    <citation type="submission" date="2024-11" db="EMBL/GenBank/DDBJ databases">
        <title>A near-complete genome assembly of Cinchona calisaya.</title>
        <authorList>
            <person name="Lian D.C."/>
            <person name="Zhao X.W."/>
            <person name="Wei L."/>
        </authorList>
    </citation>
    <scope>NUCLEOTIDE SEQUENCE [LARGE SCALE GENOMIC DNA]</scope>
    <source>
        <tissue evidence="2">Nenye</tissue>
    </source>
</reference>
<proteinExistence type="predicted"/>